<name>A0ABV7BP95_9PROT</name>
<dbReference type="Proteomes" id="UP001595420">
    <property type="component" value="Unassembled WGS sequence"/>
</dbReference>
<evidence type="ECO:0000313" key="2">
    <source>
        <dbReference type="Proteomes" id="UP001595420"/>
    </source>
</evidence>
<evidence type="ECO:0008006" key="3">
    <source>
        <dbReference type="Google" id="ProtNLM"/>
    </source>
</evidence>
<organism evidence="1 2">
    <name type="scientific">Falsiroseomonas tokyonensis</name>
    <dbReference type="NCBI Taxonomy" id="430521"/>
    <lineage>
        <taxon>Bacteria</taxon>
        <taxon>Pseudomonadati</taxon>
        <taxon>Pseudomonadota</taxon>
        <taxon>Alphaproteobacteria</taxon>
        <taxon>Acetobacterales</taxon>
        <taxon>Roseomonadaceae</taxon>
        <taxon>Falsiroseomonas</taxon>
    </lineage>
</organism>
<evidence type="ECO:0000313" key="1">
    <source>
        <dbReference type="EMBL" id="MFC2999093.1"/>
    </source>
</evidence>
<dbReference type="PANTHER" id="PTHR30143:SF0">
    <property type="entry name" value="2-KETO-4-PENTENOATE HYDRATASE"/>
    <property type="match status" value="1"/>
</dbReference>
<proteinExistence type="predicted"/>
<comment type="caution">
    <text evidence="1">The sequence shown here is derived from an EMBL/GenBank/DDBJ whole genome shotgun (WGS) entry which is preliminary data.</text>
</comment>
<reference evidence="2" key="1">
    <citation type="journal article" date="2019" name="Int. J. Syst. Evol. Microbiol.">
        <title>The Global Catalogue of Microorganisms (GCM) 10K type strain sequencing project: providing services to taxonomists for standard genome sequencing and annotation.</title>
        <authorList>
            <consortium name="The Broad Institute Genomics Platform"/>
            <consortium name="The Broad Institute Genome Sequencing Center for Infectious Disease"/>
            <person name="Wu L."/>
            <person name="Ma J."/>
        </authorList>
    </citation>
    <scope>NUCLEOTIDE SEQUENCE [LARGE SCALE GENOMIC DNA]</scope>
    <source>
        <strain evidence="2">CGMCC 1.16855</strain>
    </source>
</reference>
<keyword evidence="2" id="KW-1185">Reference proteome</keyword>
<accession>A0ABV7BP95</accession>
<protein>
    <recommendedName>
        <fullName evidence="3">2-keto-4-pentenoate hydratase</fullName>
    </recommendedName>
</protein>
<dbReference type="EMBL" id="JBHRSB010000001">
    <property type="protein sequence ID" value="MFC2999093.1"/>
    <property type="molecule type" value="Genomic_DNA"/>
</dbReference>
<sequence>MFETEATPESRIAGAAALLAEIRRGRRAPIPGLPEALRPTTIAEAEAMQVATYAALGWRIAGWKVGRTQGQPIAAPLPAELLSPVTEAPLRLPRGTAMELEVALRLRQGLDRAALAALQPADLPAIADLVLLFEFVETRFTPDHPAGDLEKLADCVSNGSCVFGPDTGAWTWPDAEALEMRLAVDDITVAHHAGPHRAVPLAELLAGWRDRCLALGHLPRAGEVITLGSQTGMLPVPAAGGLLLGEMKGRGSLACRVAPLGS</sequence>
<dbReference type="RefSeq" id="WP_216834896.1">
    <property type="nucleotide sequence ID" value="NZ_JAFNJS010000001.1"/>
</dbReference>
<dbReference type="PANTHER" id="PTHR30143">
    <property type="entry name" value="ACID HYDRATASE"/>
    <property type="match status" value="1"/>
</dbReference>
<dbReference type="InterPro" id="IPR050772">
    <property type="entry name" value="Hydratase-Decarb/MhpD_sf"/>
</dbReference>
<gene>
    <name evidence="1" type="ORF">ACFOD3_04250</name>
</gene>